<dbReference type="AlphaFoldDB" id="A0A0E9XCT7"/>
<organism evidence="1">
    <name type="scientific">Anguilla anguilla</name>
    <name type="common">European freshwater eel</name>
    <name type="synonym">Muraena anguilla</name>
    <dbReference type="NCBI Taxonomy" id="7936"/>
    <lineage>
        <taxon>Eukaryota</taxon>
        <taxon>Metazoa</taxon>
        <taxon>Chordata</taxon>
        <taxon>Craniata</taxon>
        <taxon>Vertebrata</taxon>
        <taxon>Euteleostomi</taxon>
        <taxon>Actinopterygii</taxon>
        <taxon>Neopterygii</taxon>
        <taxon>Teleostei</taxon>
        <taxon>Anguilliformes</taxon>
        <taxon>Anguillidae</taxon>
        <taxon>Anguilla</taxon>
    </lineage>
</organism>
<name>A0A0E9XCT7_ANGAN</name>
<reference evidence="1" key="1">
    <citation type="submission" date="2014-11" db="EMBL/GenBank/DDBJ databases">
        <authorList>
            <person name="Amaro Gonzalez C."/>
        </authorList>
    </citation>
    <scope>NUCLEOTIDE SEQUENCE</scope>
</reference>
<accession>A0A0E9XCT7</accession>
<dbReference type="EMBL" id="GBXM01008917">
    <property type="protein sequence ID" value="JAH99660.1"/>
    <property type="molecule type" value="Transcribed_RNA"/>
</dbReference>
<protein>
    <submittedName>
        <fullName evidence="1">Uncharacterized protein</fullName>
    </submittedName>
</protein>
<sequence length="22" mass="2499">MPCFVTSHNGLTVLLFSELPRH</sequence>
<reference evidence="1" key="2">
    <citation type="journal article" date="2015" name="Fish Shellfish Immunol.">
        <title>Early steps in the European eel (Anguilla anguilla)-Vibrio vulnificus interaction in the gills: Role of the RtxA13 toxin.</title>
        <authorList>
            <person name="Callol A."/>
            <person name="Pajuelo D."/>
            <person name="Ebbesson L."/>
            <person name="Teles M."/>
            <person name="MacKenzie S."/>
            <person name="Amaro C."/>
        </authorList>
    </citation>
    <scope>NUCLEOTIDE SEQUENCE</scope>
</reference>
<evidence type="ECO:0000313" key="1">
    <source>
        <dbReference type="EMBL" id="JAH99660.1"/>
    </source>
</evidence>
<proteinExistence type="predicted"/>